<comment type="caution">
    <text evidence="2">The sequence shown here is derived from an EMBL/GenBank/DDBJ whole genome shotgun (WGS) entry which is preliminary data.</text>
</comment>
<dbReference type="Proteomes" id="UP001279734">
    <property type="component" value="Unassembled WGS sequence"/>
</dbReference>
<dbReference type="EMBL" id="BSYO01000040">
    <property type="protein sequence ID" value="GMH31735.1"/>
    <property type="molecule type" value="Genomic_DNA"/>
</dbReference>
<protein>
    <submittedName>
        <fullName evidence="2">Uncharacterized protein</fullName>
    </submittedName>
</protein>
<feature type="region of interest" description="Disordered" evidence="1">
    <location>
        <begin position="197"/>
        <end position="227"/>
    </location>
</feature>
<keyword evidence="3" id="KW-1185">Reference proteome</keyword>
<dbReference type="AlphaFoldDB" id="A0AAD3TLF6"/>
<feature type="compositionally biased region" description="Basic and acidic residues" evidence="1">
    <location>
        <begin position="218"/>
        <end position="227"/>
    </location>
</feature>
<feature type="region of interest" description="Disordered" evidence="1">
    <location>
        <begin position="1"/>
        <end position="90"/>
    </location>
</feature>
<evidence type="ECO:0000313" key="3">
    <source>
        <dbReference type="Proteomes" id="UP001279734"/>
    </source>
</evidence>
<accession>A0AAD3TLF6</accession>
<evidence type="ECO:0000256" key="1">
    <source>
        <dbReference type="SAM" id="MobiDB-lite"/>
    </source>
</evidence>
<evidence type="ECO:0000313" key="2">
    <source>
        <dbReference type="EMBL" id="GMH31735.1"/>
    </source>
</evidence>
<reference evidence="2" key="1">
    <citation type="submission" date="2023-05" db="EMBL/GenBank/DDBJ databases">
        <title>Nepenthes gracilis genome sequencing.</title>
        <authorList>
            <person name="Fukushima K."/>
        </authorList>
    </citation>
    <scope>NUCLEOTIDE SEQUENCE</scope>
    <source>
        <strain evidence="2">SING2019-196</strain>
    </source>
</reference>
<feature type="compositionally biased region" description="Pro residues" evidence="1">
    <location>
        <begin position="74"/>
        <end position="83"/>
    </location>
</feature>
<proteinExistence type="predicted"/>
<name>A0AAD3TLF6_NEPGR</name>
<organism evidence="2 3">
    <name type="scientific">Nepenthes gracilis</name>
    <name type="common">Slender pitcher plant</name>
    <dbReference type="NCBI Taxonomy" id="150966"/>
    <lineage>
        <taxon>Eukaryota</taxon>
        <taxon>Viridiplantae</taxon>
        <taxon>Streptophyta</taxon>
        <taxon>Embryophyta</taxon>
        <taxon>Tracheophyta</taxon>
        <taxon>Spermatophyta</taxon>
        <taxon>Magnoliopsida</taxon>
        <taxon>eudicotyledons</taxon>
        <taxon>Gunneridae</taxon>
        <taxon>Pentapetalae</taxon>
        <taxon>Caryophyllales</taxon>
        <taxon>Nepenthaceae</taxon>
        <taxon>Nepenthes</taxon>
    </lineage>
</organism>
<gene>
    <name evidence="2" type="ORF">Nepgr_033579</name>
</gene>
<feature type="compositionally biased region" description="Basic and acidic residues" evidence="1">
    <location>
        <begin position="1"/>
        <end position="25"/>
    </location>
</feature>
<sequence length="227" mass="25346">MSSRREKREEERRETGTRHGRDRPRPAPAPPARSESTARRDKTPKRRALANTPKRLLSVARQATMHMRQQDAPGPIPAAPSPSPKKSHSGLLNWTSIRPKLSIHRLHLVHRICDAFFAGSMRMAFNIHPRDCSVRMDLDNHHSLAGLSSCGQLLWSLDVHSCLTKADGAIKPWRLAAGYILLLAVWILPGTGTPVGSSPDRLHQATGGNLHPNRNRQGRPDRRIRGK</sequence>